<dbReference type="InterPro" id="IPR000169">
    <property type="entry name" value="Pept_cys_AS"/>
</dbReference>
<dbReference type="InterPro" id="IPR013128">
    <property type="entry name" value="Peptidase_C1A"/>
</dbReference>
<dbReference type="InterPro" id="IPR039417">
    <property type="entry name" value="Peptidase_C1A_papain-like"/>
</dbReference>
<dbReference type="SUPFAM" id="SSF54001">
    <property type="entry name" value="Cysteine proteinases"/>
    <property type="match status" value="1"/>
</dbReference>
<dbReference type="GO" id="GO:0006508">
    <property type="term" value="P:proteolysis"/>
    <property type="evidence" value="ECO:0007669"/>
    <property type="project" value="UniProtKB-KW"/>
</dbReference>
<comment type="similarity">
    <text evidence="1">Belongs to the peptidase C1 family.</text>
</comment>
<dbReference type="Pfam" id="PF00112">
    <property type="entry name" value="Peptidase_C1"/>
    <property type="match status" value="1"/>
</dbReference>
<accession>A0A196SGV5</accession>
<organism evidence="7 8">
    <name type="scientific">Blastocystis sp. subtype 1 (strain ATCC 50177 / NandII)</name>
    <dbReference type="NCBI Taxonomy" id="478820"/>
    <lineage>
        <taxon>Eukaryota</taxon>
        <taxon>Sar</taxon>
        <taxon>Stramenopiles</taxon>
        <taxon>Bigyra</taxon>
        <taxon>Opalozoa</taxon>
        <taxon>Opalinata</taxon>
        <taxon>Blastocystidae</taxon>
        <taxon>Blastocystis</taxon>
    </lineage>
</organism>
<evidence type="ECO:0000259" key="6">
    <source>
        <dbReference type="SMART" id="SM00848"/>
    </source>
</evidence>
<reference evidence="7 8" key="1">
    <citation type="submission" date="2016-05" db="EMBL/GenBank/DDBJ databases">
        <title>Nuclear genome of Blastocystis sp. subtype 1 NandII.</title>
        <authorList>
            <person name="Gentekaki E."/>
            <person name="Curtis B."/>
            <person name="Stairs C."/>
            <person name="Eme L."/>
            <person name="Herman E."/>
            <person name="Klimes V."/>
            <person name="Arias M.C."/>
            <person name="Elias M."/>
            <person name="Hilliou F."/>
            <person name="Klute M."/>
            <person name="Malik S.-B."/>
            <person name="Pightling A."/>
            <person name="Rachubinski R."/>
            <person name="Salas D."/>
            <person name="Schlacht A."/>
            <person name="Suga H."/>
            <person name="Archibald J."/>
            <person name="Ball S.G."/>
            <person name="Clark G."/>
            <person name="Dacks J."/>
            <person name="Van Der Giezen M."/>
            <person name="Tsaousis A."/>
            <person name="Roger A."/>
        </authorList>
    </citation>
    <scope>NUCLEOTIDE SEQUENCE [LARGE SCALE GENOMIC DNA]</scope>
    <source>
        <strain evidence="8">ATCC 50177 / NandII</strain>
    </source>
</reference>
<dbReference type="Gene3D" id="3.90.70.10">
    <property type="entry name" value="Cysteine proteinases"/>
    <property type="match status" value="1"/>
</dbReference>
<dbReference type="InterPro" id="IPR025661">
    <property type="entry name" value="Pept_asp_AS"/>
</dbReference>
<evidence type="ECO:0000256" key="2">
    <source>
        <dbReference type="ARBA" id="ARBA00023145"/>
    </source>
</evidence>
<name>A0A196SGV5_BLAHN</name>
<sequence length="313" mass="33969">MKSIVYVLFAVALAASLRYENTFSAFEARYGKNYINEAERTFRGRVFAYNMEWAKKMNSEGHPYTVGATPFADMTNQEFATSKMCGCMLKPTMTKPATPIMEPALETVDWREKGAVTPVKNQASCGSCWAFSATGSLEGGNFVANGKLISLSEQQLVDCDKNSNGCGGGLMDNAFKYVMEKGLCTEEDYPYHAKDEACKDDKCTPAIHIKGYEDVPAMDGEALKQAVSKAPVSVAVEADSAVFQMYTGGVVDSTACGTSLNHGVLAVGYTDEYWIVKNSWGASWGDKGYIKIAYKATGAGICGINQMNSYPTF</sequence>
<dbReference type="InterPro" id="IPR000668">
    <property type="entry name" value="Peptidase_C1A_C"/>
</dbReference>
<dbReference type="PROSITE" id="PS00640">
    <property type="entry name" value="THIOL_PROTEASE_ASN"/>
    <property type="match status" value="1"/>
</dbReference>
<dbReference type="InterPro" id="IPR013201">
    <property type="entry name" value="Prot_inhib_I29"/>
</dbReference>
<evidence type="ECO:0000256" key="1">
    <source>
        <dbReference type="ARBA" id="ARBA00008455"/>
    </source>
</evidence>
<gene>
    <name evidence="7" type="ORF">AV274_2739</name>
</gene>
<keyword evidence="2" id="KW-0865">Zymogen</keyword>
<evidence type="ECO:0000256" key="4">
    <source>
        <dbReference type="SAM" id="SignalP"/>
    </source>
</evidence>
<proteinExistence type="inferred from homology"/>
<comment type="caution">
    <text evidence="7">The sequence shown here is derived from an EMBL/GenBank/DDBJ whole genome shotgun (WGS) entry which is preliminary data.</text>
</comment>
<dbReference type="STRING" id="478820.A0A196SGV5"/>
<evidence type="ECO:0000313" key="8">
    <source>
        <dbReference type="Proteomes" id="UP000078348"/>
    </source>
</evidence>
<dbReference type="InterPro" id="IPR038765">
    <property type="entry name" value="Papain-like_cys_pep_sf"/>
</dbReference>
<keyword evidence="7" id="KW-0378">Hydrolase</keyword>
<keyword evidence="4" id="KW-0732">Signal</keyword>
<dbReference type="SMART" id="SM00848">
    <property type="entry name" value="Inhibitor_I29"/>
    <property type="match status" value="1"/>
</dbReference>
<feature type="chain" id="PRO_5018727437" evidence="4">
    <location>
        <begin position="17"/>
        <end position="313"/>
    </location>
</feature>
<dbReference type="FunFam" id="3.90.70.10:FF:000039">
    <property type="entry name" value="Cysteine proteinase 2, putative"/>
    <property type="match status" value="1"/>
</dbReference>
<evidence type="ECO:0000259" key="5">
    <source>
        <dbReference type="SMART" id="SM00645"/>
    </source>
</evidence>
<feature type="domain" description="Cathepsin propeptide inhibitor" evidence="6">
    <location>
        <begin position="23"/>
        <end position="79"/>
    </location>
</feature>
<dbReference type="CDD" id="cd02248">
    <property type="entry name" value="Peptidase_C1A"/>
    <property type="match status" value="1"/>
</dbReference>
<protein>
    <submittedName>
        <fullName evidence="7">Cysteine protease 1</fullName>
    </submittedName>
</protein>
<feature type="domain" description="Peptidase C1A papain C-terminal" evidence="5">
    <location>
        <begin position="104"/>
        <end position="312"/>
    </location>
</feature>
<feature type="signal peptide" evidence="4">
    <location>
        <begin position="1"/>
        <end position="16"/>
    </location>
</feature>
<dbReference type="SMART" id="SM00645">
    <property type="entry name" value="Pept_C1"/>
    <property type="match status" value="1"/>
</dbReference>
<dbReference type="GO" id="GO:0008234">
    <property type="term" value="F:cysteine-type peptidase activity"/>
    <property type="evidence" value="ECO:0007669"/>
    <property type="project" value="InterPro"/>
</dbReference>
<dbReference type="Pfam" id="PF08246">
    <property type="entry name" value="Inhibitor_I29"/>
    <property type="match status" value="1"/>
</dbReference>
<dbReference type="Proteomes" id="UP000078348">
    <property type="component" value="Unassembled WGS sequence"/>
</dbReference>
<keyword evidence="8" id="KW-1185">Reference proteome</keyword>
<evidence type="ECO:0000256" key="3">
    <source>
        <dbReference type="ARBA" id="ARBA00023157"/>
    </source>
</evidence>
<dbReference type="EMBL" id="LXWW01000132">
    <property type="protein sequence ID" value="OAO15546.1"/>
    <property type="molecule type" value="Genomic_DNA"/>
</dbReference>
<dbReference type="PROSITE" id="PS00139">
    <property type="entry name" value="THIOL_PROTEASE_CYS"/>
    <property type="match status" value="1"/>
</dbReference>
<dbReference type="PANTHER" id="PTHR12411">
    <property type="entry name" value="CYSTEINE PROTEASE FAMILY C1-RELATED"/>
    <property type="match status" value="1"/>
</dbReference>
<dbReference type="PRINTS" id="PR00705">
    <property type="entry name" value="PAPAIN"/>
</dbReference>
<dbReference type="AlphaFoldDB" id="A0A196SGV5"/>
<dbReference type="OrthoDB" id="10253408at2759"/>
<keyword evidence="7" id="KW-0645">Protease</keyword>
<keyword evidence="3" id="KW-1015">Disulfide bond</keyword>
<evidence type="ECO:0000313" key="7">
    <source>
        <dbReference type="EMBL" id="OAO15546.1"/>
    </source>
</evidence>